<accession>A0A553PFG5</accession>
<reference evidence="1 2" key="1">
    <citation type="journal article" date="2018" name="Nat. Ecol. Evol.">
        <title>Genomic signatures of mitonuclear coevolution across populations of Tigriopus californicus.</title>
        <authorList>
            <person name="Barreto F.S."/>
            <person name="Watson E.T."/>
            <person name="Lima T.G."/>
            <person name="Willett C.S."/>
            <person name="Edmands S."/>
            <person name="Li W."/>
            <person name="Burton R.S."/>
        </authorList>
    </citation>
    <scope>NUCLEOTIDE SEQUENCE [LARGE SCALE GENOMIC DNA]</scope>
    <source>
        <strain evidence="1 2">San Diego</strain>
    </source>
</reference>
<proteinExistence type="predicted"/>
<name>A0A553PFG5_TIGCA</name>
<comment type="caution">
    <text evidence="1">The sequence shown here is derived from an EMBL/GenBank/DDBJ whole genome shotgun (WGS) entry which is preliminary data.</text>
</comment>
<evidence type="ECO:0000313" key="1">
    <source>
        <dbReference type="EMBL" id="TRY76421.1"/>
    </source>
</evidence>
<sequence length="117" mass="13261">MTGVVFGDSSSPCQAIHVLWRTAEEFGSPELLDLVRTRFYMDDYLNSHRTKEDAIQTNRLVSETLKHGKFHLTKWTSNAREVQEEMSGETQDKVELTGYGGGVLGMHWDPSITAEKK</sequence>
<dbReference type="EMBL" id="VCGU01000004">
    <property type="protein sequence ID" value="TRY76421.1"/>
    <property type="molecule type" value="Genomic_DNA"/>
</dbReference>
<dbReference type="PANTHER" id="PTHR47331">
    <property type="entry name" value="PHD-TYPE DOMAIN-CONTAINING PROTEIN"/>
    <property type="match status" value="1"/>
</dbReference>
<dbReference type="Proteomes" id="UP000318571">
    <property type="component" value="Chromosome 5"/>
</dbReference>
<dbReference type="AlphaFoldDB" id="A0A553PFG5"/>
<evidence type="ECO:0000313" key="2">
    <source>
        <dbReference type="Proteomes" id="UP000318571"/>
    </source>
</evidence>
<gene>
    <name evidence="1" type="ORF">TCAL_15944</name>
</gene>
<evidence type="ECO:0008006" key="3">
    <source>
        <dbReference type="Google" id="ProtNLM"/>
    </source>
</evidence>
<organism evidence="1 2">
    <name type="scientific">Tigriopus californicus</name>
    <name type="common">Marine copepod</name>
    <dbReference type="NCBI Taxonomy" id="6832"/>
    <lineage>
        <taxon>Eukaryota</taxon>
        <taxon>Metazoa</taxon>
        <taxon>Ecdysozoa</taxon>
        <taxon>Arthropoda</taxon>
        <taxon>Crustacea</taxon>
        <taxon>Multicrustacea</taxon>
        <taxon>Hexanauplia</taxon>
        <taxon>Copepoda</taxon>
        <taxon>Harpacticoida</taxon>
        <taxon>Harpacticidae</taxon>
        <taxon>Tigriopus</taxon>
    </lineage>
</organism>
<keyword evidence="2" id="KW-1185">Reference proteome</keyword>
<protein>
    <recommendedName>
        <fullName evidence="3">Reverse transcriptase domain-containing protein</fullName>
    </recommendedName>
</protein>